<evidence type="ECO:0000313" key="8">
    <source>
        <dbReference type="Proteomes" id="UP001302486"/>
    </source>
</evidence>
<dbReference type="InterPro" id="IPR007016">
    <property type="entry name" value="O-antigen_ligase-rel_domated"/>
</dbReference>
<dbReference type="Proteomes" id="UP001302486">
    <property type="component" value="Chromosome"/>
</dbReference>
<accession>A0AA97EPP4</accession>
<feature type="transmembrane region" description="Helical" evidence="5">
    <location>
        <begin position="105"/>
        <end position="123"/>
    </location>
</feature>
<feature type="transmembrane region" description="Helical" evidence="5">
    <location>
        <begin position="253"/>
        <end position="271"/>
    </location>
</feature>
<keyword evidence="3 5" id="KW-1133">Transmembrane helix</keyword>
<dbReference type="PANTHER" id="PTHR37422:SF13">
    <property type="entry name" value="LIPOPOLYSACCHARIDE BIOSYNTHESIS PROTEIN PA4999-RELATED"/>
    <property type="match status" value="1"/>
</dbReference>
<sequence length="456" mass="50820">MKQYSYITLMLFHLALGVGIFIFKPLSKVYFIAILAICLYSIVNASAKKRFIYVLGSCAYVVGAEVFLRMTGGNLLYEASKYFVILFVLLGMSLGDGVSKKSYIYIMYIFALIPGVIVAVYTLGFETNIRTAIAFNLSGPVCLGIVAVYCYKRNVSIVVLQNILLATILPIITTTTYLFLYSPSIKSVLSGTGSNFAASGGFGPNQVATILGLGAFLLAARLFLQSKTLFLKVLNISILALMTYRAIITFSRGGVFVAVVAILVFIAVFYFKATSKTKLRITFTLLIFGLGIMSTWFISSFSTEGLIDKRYSNQDALGREKEDITTGRTGLLANELNEFFENPFLGVGVGKLKELRFEKEGIQAASHNEMSRIVGEHGFFGVVAFSILLLTPLFLRFKNKKNIYFYSFYLFWFLTINHSSMRIAAPAFIYGLCLLNIQYEKRTNQRSASIKIHHRE</sequence>
<dbReference type="EMBL" id="CP136521">
    <property type="protein sequence ID" value="WOD43960.1"/>
    <property type="molecule type" value="Genomic_DNA"/>
</dbReference>
<feature type="transmembrane region" description="Helical" evidence="5">
    <location>
        <begin position="377"/>
        <end position="395"/>
    </location>
</feature>
<evidence type="ECO:0000259" key="6">
    <source>
        <dbReference type="Pfam" id="PF04932"/>
    </source>
</evidence>
<dbReference type="PANTHER" id="PTHR37422">
    <property type="entry name" value="TEICHURONIC ACID BIOSYNTHESIS PROTEIN TUAE"/>
    <property type="match status" value="1"/>
</dbReference>
<feature type="transmembrane region" description="Helical" evidence="5">
    <location>
        <begin position="52"/>
        <end position="70"/>
    </location>
</feature>
<keyword evidence="7" id="KW-0436">Ligase</keyword>
<organism evidence="7 8">
    <name type="scientific">Hwangdonia lutea</name>
    <dbReference type="NCBI Taxonomy" id="3075823"/>
    <lineage>
        <taxon>Bacteria</taxon>
        <taxon>Pseudomonadati</taxon>
        <taxon>Bacteroidota</taxon>
        <taxon>Flavobacteriia</taxon>
        <taxon>Flavobacteriales</taxon>
        <taxon>Flavobacteriaceae</taxon>
        <taxon>Hwangdonia</taxon>
    </lineage>
</organism>
<keyword evidence="2 5" id="KW-0812">Transmembrane</keyword>
<evidence type="ECO:0000256" key="5">
    <source>
        <dbReference type="SAM" id="Phobius"/>
    </source>
</evidence>
<dbReference type="RefSeq" id="WP_316983637.1">
    <property type="nucleotide sequence ID" value="NZ_CP136521.1"/>
</dbReference>
<feature type="transmembrane region" description="Helical" evidence="5">
    <location>
        <begin position="202"/>
        <end position="224"/>
    </location>
</feature>
<evidence type="ECO:0000256" key="4">
    <source>
        <dbReference type="ARBA" id="ARBA00023136"/>
    </source>
</evidence>
<feature type="transmembrane region" description="Helical" evidence="5">
    <location>
        <begin position="82"/>
        <end position="98"/>
    </location>
</feature>
<feature type="transmembrane region" description="Helical" evidence="5">
    <location>
        <begin position="129"/>
        <end position="151"/>
    </location>
</feature>
<dbReference type="InterPro" id="IPR051533">
    <property type="entry name" value="WaaL-like"/>
</dbReference>
<protein>
    <submittedName>
        <fullName evidence="7">O-antigen ligase family protein</fullName>
    </submittedName>
</protein>
<keyword evidence="4 5" id="KW-0472">Membrane</keyword>
<proteinExistence type="predicted"/>
<evidence type="ECO:0000256" key="2">
    <source>
        <dbReference type="ARBA" id="ARBA00022692"/>
    </source>
</evidence>
<keyword evidence="8" id="KW-1185">Reference proteome</keyword>
<feature type="transmembrane region" description="Helical" evidence="5">
    <location>
        <begin position="163"/>
        <end position="182"/>
    </location>
</feature>
<dbReference type="GO" id="GO:0016874">
    <property type="term" value="F:ligase activity"/>
    <property type="evidence" value="ECO:0007669"/>
    <property type="project" value="UniProtKB-KW"/>
</dbReference>
<feature type="domain" description="O-antigen ligase-related" evidence="6">
    <location>
        <begin position="239"/>
        <end position="385"/>
    </location>
</feature>
<name>A0AA97EPP4_9FLAO</name>
<feature type="transmembrane region" description="Helical" evidence="5">
    <location>
        <begin position="7"/>
        <end position="23"/>
    </location>
</feature>
<feature type="transmembrane region" description="Helical" evidence="5">
    <location>
        <begin position="283"/>
        <end position="302"/>
    </location>
</feature>
<dbReference type="Pfam" id="PF04932">
    <property type="entry name" value="Wzy_C"/>
    <property type="match status" value="1"/>
</dbReference>
<dbReference type="AlphaFoldDB" id="A0AA97EPP4"/>
<dbReference type="KEGG" id="hws:RNZ46_01565"/>
<feature type="transmembrane region" description="Helical" evidence="5">
    <location>
        <begin position="29"/>
        <end position="45"/>
    </location>
</feature>
<evidence type="ECO:0000256" key="3">
    <source>
        <dbReference type="ARBA" id="ARBA00022989"/>
    </source>
</evidence>
<evidence type="ECO:0000256" key="1">
    <source>
        <dbReference type="ARBA" id="ARBA00004141"/>
    </source>
</evidence>
<dbReference type="GO" id="GO:0016020">
    <property type="term" value="C:membrane"/>
    <property type="evidence" value="ECO:0007669"/>
    <property type="project" value="UniProtKB-SubCell"/>
</dbReference>
<comment type="subcellular location">
    <subcellularLocation>
        <location evidence="1">Membrane</location>
        <topology evidence="1">Multi-pass membrane protein</topology>
    </subcellularLocation>
</comment>
<gene>
    <name evidence="7" type="ORF">RNZ46_01565</name>
</gene>
<reference evidence="8" key="1">
    <citation type="submission" date="2024-06" db="EMBL/GenBank/DDBJ databases">
        <title>Hwangdonia haimaensis gen. nov., sp. nov., a member of the family Flavobacteriaceae isolated from the haima cold seep.</title>
        <authorList>
            <person name="Li J."/>
        </authorList>
    </citation>
    <scope>NUCLEOTIDE SEQUENCE [LARGE SCALE GENOMIC DNA]</scope>
    <source>
        <strain evidence="8">SCSIO 19198</strain>
    </source>
</reference>
<evidence type="ECO:0000313" key="7">
    <source>
        <dbReference type="EMBL" id="WOD43960.1"/>
    </source>
</evidence>